<feature type="repeat" description="ANK" evidence="3">
    <location>
        <begin position="171"/>
        <end position="203"/>
    </location>
</feature>
<feature type="repeat" description="ANK" evidence="3">
    <location>
        <begin position="136"/>
        <end position="157"/>
    </location>
</feature>
<dbReference type="Proteomes" id="UP001162480">
    <property type="component" value="Chromosome 1"/>
</dbReference>
<gene>
    <name evidence="5" type="ORF">OCTVUL_1B001030</name>
</gene>
<dbReference type="AlphaFoldDB" id="A0AA36AHF1"/>
<dbReference type="PROSITE" id="PS50297">
    <property type="entry name" value="ANK_REP_REGION"/>
    <property type="match status" value="1"/>
</dbReference>
<evidence type="ECO:0000256" key="1">
    <source>
        <dbReference type="ARBA" id="ARBA00022737"/>
    </source>
</evidence>
<keyword evidence="6" id="KW-1185">Reference proteome</keyword>
<name>A0AA36AHF1_OCTVU</name>
<dbReference type="SUPFAM" id="SSF48403">
    <property type="entry name" value="Ankyrin repeat"/>
    <property type="match status" value="1"/>
</dbReference>
<accession>A0AA36AHF1</accession>
<evidence type="ECO:0000256" key="2">
    <source>
        <dbReference type="ARBA" id="ARBA00023043"/>
    </source>
</evidence>
<evidence type="ECO:0000313" key="5">
    <source>
        <dbReference type="EMBL" id="CAI9716206.1"/>
    </source>
</evidence>
<reference evidence="5" key="1">
    <citation type="submission" date="2023-08" db="EMBL/GenBank/DDBJ databases">
        <authorList>
            <person name="Alioto T."/>
            <person name="Alioto T."/>
            <person name="Gomez Garrido J."/>
        </authorList>
    </citation>
    <scope>NUCLEOTIDE SEQUENCE</scope>
</reference>
<evidence type="ECO:0000313" key="6">
    <source>
        <dbReference type="Proteomes" id="UP001162480"/>
    </source>
</evidence>
<keyword evidence="1" id="KW-0677">Repeat</keyword>
<dbReference type="InterPro" id="IPR036770">
    <property type="entry name" value="Ankyrin_rpt-contain_sf"/>
</dbReference>
<dbReference type="SMART" id="SM00248">
    <property type="entry name" value="ANK"/>
    <property type="match status" value="4"/>
</dbReference>
<dbReference type="Pfam" id="PF12796">
    <property type="entry name" value="Ank_2"/>
    <property type="match status" value="1"/>
</dbReference>
<dbReference type="PANTHER" id="PTHR24173">
    <property type="entry name" value="ANKYRIN REPEAT CONTAINING"/>
    <property type="match status" value="1"/>
</dbReference>
<dbReference type="Pfam" id="PF00023">
    <property type="entry name" value="Ank"/>
    <property type="match status" value="1"/>
</dbReference>
<dbReference type="PANTHER" id="PTHR24173:SF40">
    <property type="entry name" value="AGAP006757-PA"/>
    <property type="match status" value="1"/>
</dbReference>
<dbReference type="InterPro" id="IPR002110">
    <property type="entry name" value="Ankyrin_rpt"/>
</dbReference>
<proteinExistence type="predicted"/>
<organism evidence="5 6">
    <name type="scientific">Octopus vulgaris</name>
    <name type="common">Common octopus</name>
    <dbReference type="NCBI Taxonomy" id="6645"/>
    <lineage>
        <taxon>Eukaryota</taxon>
        <taxon>Metazoa</taxon>
        <taxon>Spiralia</taxon>
        <taxon>Lophotrochozoa</taxon>
        <taxon>Mollusca</taxon>
        <taxon>Cephalopoda</taxon>
        <taxon>Coleoidea</taxon>
        <taxon>Octopodiformes</taxon>
        <taxon>Octopoda</taxon>
        <taxon>Incirrata</taxon>
        <taxon>Octopodidae</taxon>
        <taxon>Octopus</taxon>
    </lineage>
</organism>
<feature type="region of interest" description="Disordered" evidence="4">
    <location>
        <begin position="244"/>
        <end position="277"/>
    </location>
</feature>
<dbReference type="EMBL" id="OX597814">
    <property type="protein sequence ID" value="CAI9716206.1"/>
    <property type="molecule type" value="Genomic_DNA"/>
</dbReference>
<feature type="compositionally biased region" description="Basic and acidic residues" evidence="4">
    <location>
        <begin position="262"/>
        <end position="277"/>
    </location>
</feature>
<protein>
    <submittedName>
        <fullName evidence="5">Neurogenic locus notch homolog protein 4-like</fullName>
    </submittedName>
</protein>
<keyword evidence="2 3" id="KW-0040">ANK repeat</keyword>
<evidence type="ECO:0000256" key="3">
    <source>
        <dbReference type="PROSITE-ProRule" id="PRU00023"/>
    </source>
</evidence>
<dbReference type="Gene3D" id="1.25.40.20">
    <property type="entry name" value="Ankyrin repeat-containing domain"/>
    <property type="match status" value="1"/>
</dbReference>
<sequence length="369" mass="41577">MNKRKRKSKIWKEAKAIFRYLSGENCQSLNLIQEHGYRMSYASDDDDCVNSPDIDSHFSDSSMFYDDEYQFIDACIDGDHEAVQAILEDDCTREEINERDRSGRTGISHACSSGFSTIVEMLAEVPEVEVNIPDKEGNTPLIFAAQAGQEECVRILLHEYKKIRVDHVNKAGFSALMKAAIQGRTKCAKLLLFAGSSPKLRDYGRKLCAEEWARFTGRYDCAEAIAKFTKAKRFVLRTRFQNSRNKSCSEPDLSCQATPETNDGHSKNVDSNSEHRTRQSWFRKKFKKLLHIQHDMFSRHIGSEMELGGSPFQMIARCVSTPLIPGAISPSDSPPSMRKNNGSEGIKIPRVEVTTADTNVSKQIAEDPS</sequence>
<dbReference type="PROSITE" id="PS50088">
    <property type="entry name" value="ANK_REPEAT"/>
    <property type="match status" value="2"/>
</dbReference>
<evidence type="ECO:0000256" key="4">
    <source>
        <dbReference type="SAM" id="MobiDB-lite"/>
    </source>
</evidence>
<feature type="region of interest" description="Disordered" evidence="4">
    <location>
        <begin position="327"/>
        <end position="369"/>
    </location>
</feature>